<reference evidence="2" key="1">
    <citation type="journal article" date="2019" name="Sci. Rep.">
        <title>Draft genome of Tanacetum cinerariifolium, the natural source of mosquito coil.</title>
        <authorList>
            <person name="Yamashiro T."/>
            <person name="Shiraishi A."/>
            <person name="Satake H."/>
            <person name="Nakayama K."/>
        </authorList>
    </citation>
    <scope>NUCLEOTIDE SEQUENCE</scope>
</reference>
<sequence length="90" mass="10127">MHVTTTFPLSLRQIHRFSGDLSLGIPFPGDMLYEISQTEKLEGDTFPGRHRRAHIVSVKQLIATVEGFPERHVARDNDGPQSMPEVDSEV</sequence>
<evidence type="ECO:0000256" key="1">
    <source>
        <dbReference type="SAM" id="MobiDB-lite"/>
    </source>
</evidence>
<dbReference type="EMBL" id="BKCJ010004594">
    <property type="protein sequence ID" value="GEU61966.1"/>
    <property type="molecule type" value="Genomic_DNA"/>
</dbReference>
<accession>A0A6L2LJE5</accession>
<proteinExistence type="predicted"/>
<name>A0A6L2LJE5_TANCI</name>
<organism evidence="2">
    <name type="scientific">Tanacetum cinerariifolium</name>
    <name type="common">Dalmatian daisy</name>
    <name type="synonym">Chrysanthemum cinerariifolium</name>
    <dbReference type="NCBI Taxonomy" id="118510"/>
    <lineage>
        <taxon>Eukaryota</taxon>
        <taxon>Viridiplantae</taxon>
        <taxon>Streptophyta</taxon>
        <taxon>Embryophyta</taxon>
        <taxon>Tracheophyta</taxon>
        <taxon>Spermatophyta</taxon>
        <taxon>Magnoliopsida</taxon>
        <taxon>eudicotyledons</taxon>
        <taxon>Gunneridae</taxon>
        <taxon>Pentapetalae</taxon>
        <taxon>asterids</taxon>
        <taxon>campanulids</taxon>
        <taxon>Asterales</taxon>
        <taxon>Asteraceae</taxon>
        <taxon>Asteroideae</taxon>
        <taxon>Anthemideae</taxon>
        <taxon>Anthemidinae</taxon>
        <taxon>Tanacetum</taxon>
    </lineage>
</organism>
<comment type="caution">
    <text evidence="2">The sequence shown here is derived from an EMBL/GenBank/DDBJ whole genome shotgun (WGS) entry which is preliminary data.</text>
</comment>
<feature type="region of interest" description="Disordered" evidence="1">
    <location>
        <begin position="70"/>
        <end position="90"/>
    </location>
</feature>
<protein>
    <submittedName>
        <fullName evidence="2">Uncharacterized protein</fullName>
    </submittedName>
</protein>
<dbReference type="AlphaFoldDB" id="A0A6L2LJE5"/>
<evidence type="ECO:0000313" key="2">
    <source>
        <dbReference type="EMBL" id="GEU61966.1"/>
    </source>
</evidence>
<gene>
    <name evidence="2" type="ORF">Tci_033944</name>
</gene>